<keyword evidence="18" id="KW-1185">Reference proteome</keyword>
<keyword evidence="13 16" id="KW-0173">Coenzyme A biosynthesis</keyword>
<comment type="catalytic activity">
    <reaction evidence="1 16">
        <text>(R)-pantothenate + ATP = (R)-4'-phosphopantothenate + ADP + H(+)</text>
        <dbReference type="Rhea" id="RHEA:16373"/>
        <dbReference type="ChEBI" id="CHEBI:10986"/>
        <dbReference type="ChEBI" id="CHEBI:15378"/>
        <dbReference type="ChEBI" id="CHEBI:29032"/>
        <dbReference type="ChEBI" id="CHEBI:30616"/>
        <dbReference type="ChEBI" id="CHEBI:456216"/>
        <dbReference type="EC" id="2.7.1.33"/>
    </reaction>
</comment>
<dbReference type="SUPFAM" id="SSF53067">
    <property type="entry name" value="Actin-like ATPase domain"/>
    <property type="match status" value="2"/>
</dbReference>
<evidence type="ECO:0000256" key="8">
    <source>
        <dbReference type="ARBA" id="ARBA00022679"/>
    </source>
</evidence>
<feature type="binding site" evidence="16">
    <location>
        <begin position="6"/>
        <end position="13"/>
    </location>
    <ligand>
        <name>ATP</name>
        <dbReference type="ChEBI" id="CHEBI:30616"/>
    </ligand>
</feature>
<feature type="binding site" evidence="16">
    <location>
        <begin position="107"/>
        <end position="110"/>
    </location>
    <ligand>
        <name>substrate</name>
    </ligand>
</feature>
<dbReference type="Pfam" id="PF03309">
    <property type="entry name" value="Pan_kinase"/>
    <property type="match status" value="1"/>
</dbReference>
<feature type="binding site" evidence="16">
    <location>
        <position position="184"/>
    </location>
    <ligand>
        <name>substrate</name>
    </ligand>
</feature>
<evidence type="ECO:0000256" key="4">
    <source>
        <dbReference type="ARBA" id="ARBA00005225"/>
    </source>
</evidence>
<evidence type="ECO:0000256" key="12">
    <source>
        <dbReference type="ARBA" id="ARBA00022958"/>
    </source>
</evidence>
<accession>A0A923EBJ8</accession>
<evidence type="ECO:0000256" key="10">
    <source>
        <dbReference type="ARBA" id="ARBA00022777"/>
    </source>
</evidence>
<dbReference type="InterPro" id="IPR043129">
    <property type="entry name" value="ATPase_NBD"/>
</dbReference>
<dbReference type="Gene3D" id="3.30.420.40">
    <property type="match status" value="2"/>
</dbReference>
<keyword evidence="10 16" id="KW-0418">Kinase</keyword>
<dbReference type="AlphaFoldDB" id="A0A923EBJ8"/>
<keyword evidence="8 16" id="KW-0808">Transferase</keyword>
<evidence type="ECO:0000313" key="17">
    <source>
        <dbReference type="EMBL" id="MBC2400035.1"/>
    </source>
</evidence>
<evidence type="ECO:0000256" key="15">
    <source>
        <dbReference type="ARBA" id="ARBA00040883"/>
    </source>
</evidence>
<organism evidence="17 18">
    <name type="scientific">Clostridium tetanomorphum</name>
    <dbReference type="NCBI Taxonomy" id="1553"/>
    <lineage>
        <taxon>Bacteria</taxon>
        <taxon>Bacillati</taxon>
        <taxon>Bacillota</taxon>
        <taxon>Clostridia</taxon>
        <taxon>Eubacteriales</taxon>
        <taxon>Clostridiaceae</taxon>
        <taxon>Clostridium</taxon>
    </lineage>
</organism>
<feature type="binding site" evidence="16">
    <location>
        <position position="100"/>
    </location>
    <ligand>
        <name>substrate</name>
    </ligand>
</feature>
<feature type="binding site" evidence="16">
    <location>
        <position position="132"/>
    </location>
    <ligand>
        <name>ATP</name>
        <dbReference type="ChEBI" id="CHEBI:30616"/>
    </ligand>
</feature>
<dbReference type="NCBIfam" id="TIGR00671">
    <property type="entry name" value="baf"/>
    <property type="match status" value="1"/>
</dbReference>
<evidence type="ECO:0000313" key="18">
    <source>
        <dbReference type="Proteomes" id="UP000563151"/>
    </source>
</evidence>
<dbReference type="HAMAP" id="MF_01274">
    <property type="entry name" value="Pantothen_kinase_3"/>
    <property type="match status" value="1"/>
</dbReference>
<dbReference type="PANTHER" id="PTHR34265">
    <property type="entry name" value="TYPE III PANTOTHENATE KINASE"/>
    <property type="match status" value="1"/>
</dbReference>
<dbReference type="GO" id="GO:0046872">
    <property type="term" value="F:metal ion binding"/>
    <property type="evidence" value="ECO:0007669"/>
    <property type="project" value="UniProtKB-KW"/>
</dbReference>
<comment type="subunit">
    <text evidence="5 16">Homodimer.</text>
</comment>
<dbReference type="NCBIfam" id="NF009847">
    <property type="entry name" value="PRK13318.1-5"/>
    <property type="match status" value="1"/>
</dbReference>
<comment type="cofactor">
    <cofactor evidence="2">
        <name>K(+)</name>
        <dbReference type="ChEBI" id="CHEBI:29103"/>
    </cofactor>
</comment>
<comment type="subcellular location">
    <subcellularLocation>
        <location evidence="3 16">Cytoplasm</location>
    </subcellularLocation>
</comment>
<dbReference type="GO" id="GO:0005524">
    <property type="term" value="F:ATP binding"/>
    <property type="evidence" value="ECO:0007669"/>
    <property type="project" value="UniProtKB-UniRule"/>
</dbReference>
<evidence type="ECO:0000256" key="3">
    <source>
        <dbReference type="ARBA" id="ARBA00004496"/>
    </source>
</evidence>
<dbReference type="EMBL" id="JAAZWO010000045">
    <property type="protein sequence ID" value="MBC2400035.1"/>
    <property type="molecule type" value="Genomic_DNA"/>
</dbReference>
<dbReference type="RefSeq" id="WP_035146176.1">
    <property type="nucleotide sequence ID" value="NZ_JAAZWO010000045.1"/>
</dbReference>
<dbReference type="CDD" id="cd24015">
    <property type="entry name" value="ASKHA_NBD_PanK-III"/>
    <property type="match status" value="1"/>
</dbReference>
<dbReference type="GO" id="GO:0005737">
    <property type="term" value="C:cytoplasm"/>
    <property type="evidence" value="ECO:0007669"/>
    <property type="project" value="UniProtKB-SubCell"/>
</dbReference>
<dbReference type="Proteomes" id="UP000563151">
    <property type="component" value="Unassembled WGS sequence"/>
</dbReference>
<dbReference type="GO" id="GO:0004594">
    <property type="term" value="F:pantothenate kinase activity"/>
    <property type="evidence" value="ECO:0007669"/>
    <property type="project" value="UniProtKB-UniRule"/>
</dbReference>
<comment type="caution">
    <text evidence="17">The sequence shown here is derived from an EMBL/GenBank/DDBJ whole genome shotgun (WGS) entry which is preliminary data.</text>
</comment>
<evidence type="ECO:0000256" key="6">
    <source>
        <dbReference type="ARBA" id="ARBA00012102"/>
    </source>
</evidence>
<gene>
    <name evidence="16" type="primary">coaX</name>
    <name evidence="17" type="ORF">HGG79_20085</name>
</gene>
<evidence type="ECO:0000256" key="13">
    <source>
        <dbReference type="ARBA" id="ARBA00022993"/>
    </source>
</evidence>
<evidence type="ECO:0000256" key="16">
    <source>
        <dbReference type="HAMAP-Rule" id="MF_01274"/>
    </source>
</evidence>
<evidence type="ECO:0000256" key="9">
    <source>
        <dbReference type="ARBA" id="ARBA00022741"/>
    </source>
</evidence>
<dbReference type="EC" id="2.7.1.33" evidence="6 16"/>
<evidence type="ECO:0000256" key="7">
    <source>
        <dbReference type="ARBA" id="ARBA00022490"/>
    </source>
</evidence>
<dbReference type="GO" id="GO:0015937">
    <property type="term" value="P:coenzyme A biosynthetic process"/>
    <property type="evidence" value="ECO:0007669"/>
    <property type="project" value="UniProtKB-UniRule"/>
</dbReference>
<dbReference type="NCBIfam" id="NF009855">
    <property type="entry name" value="PRK13321.1"/>
    <property type="match status" value="1"/>
</dbReference>
<feature type="binding site" evidence="16">
    <location>
        <position position="129"/>
    </location>
    <ligand>
        <name>K(+)</name>
        <dbReference type="ChEBI" id="CHEBI:29103"/>
    </ligand>
</feature>
<dbReference type="InterPro" id="IPR004619">
    <property type="entry name" value="Type_III_PanK"/>
</dbReference>
<protein>
    <recommendedName>
        <fullName evidence="15 16">Type III pantothenate kinase</fullName>
        <ecNumber evidence="6 16">2.7.1.33</ecNumber>
    </recommendedName>
    <alternativeName>
        <fullName evidence="16">PanK-III</fullName>
    </alternativeName>
    <alternativeName>
        <fullName evidence="16">Pantothenic acid kinase</fullName>
    </alternativeName>
</protein>
<dbReference type="NCBIfam" id="NF009848">
    <property type="entry name" value="PRK13318.1-6"/>
    <property type="match status" value="1"/>
</dbReference>
<evidence type="ECO:0000256" key="14">
    <source>
        <dbReference type="ARBA" id="ARBA00038036"/>
    </source>
</evidence>
<keyword evidence="7 16" id="KW-0963">Cytoplasm</keyword>
<comment type="similarity">
    <text evidence="14 16">Belongs to the type III pantothenate kinase family.</text>
</comment>
<keyword evidence="12 16" id="KW-0630">Potassium</keyword>
<evidence type="ECO:0000256" key="5">
    <source>
        <dbReference type="ARBA" id="ARBA00011738"/>
    </source>
</evidence>
<sequence>MILVLDAGNTNIVLGLYKDKELIADWRLSTDPIRTADEYGIQVIQLFLQNKLDPSDVEGVIISSVVPNIMYSVEHMILKYFEIKPIIVGPGVKTGINIKYDNPKEVGADRIVNAVSAHDIYKRSLIIIDFGTATTFCAVTASGDYLGGTICPGIKISSEALFQRAAKLPRVELVKPSTVICKNTVASMQAGIIYGYGGLVDCIINKMKKEMIGLGEKEPYVVATGGLAKLISEEAKSIDMIDPFLTLEGLRIIYEKNKEQTF</sequence>
<reference evidence="17 18" key="1">
    <citation type="submission" date="2020-04" db="EMBL/GenBank/DDBJ databases">
        <title>Genomic insights into acetone-butanol-ethanol (ABE) fermentation by sequencing solventogenic clostridia strains.</title>
        <authorList>
            <person name="Brown S."/>
        </authorList>
    </citation>
    <scope>NUCLEOTIDE SEQUENCE [LARGE SCALE GENOMIC DNA]</scope>
    <source>
        <strain evidence="17 18">DJ011</strain>
    </source>
</reference>
<keyword evidence="9 16" id="KW-0547">Nucleotide-binding</keyword>
<comment type="pathway">
    <text evidence="4 16">Cofactor biosynthesis; coenzyme A biosynthesis; CoA from (R)-pantothenate: step 1/5.</text>
</comment>
<keyword evidence="16" id="KW-0479">Metal-binding</keyword>
<comment type="cofactor">
    <cofactor evidence="16">
        <name>NH4(+)</name>
        <dbReference type="ChEBI" id="CHEBI:28938"/>
    </cofactor>
    <cofactor evidence="16">
        <name>K(+)</name>
        <dbReference type="ChEBI" id="CHEBI:29103"/>
    </cofactor>
    <text evidence="16">A monovalent cation. Ammonium or potassium.</text>
</comment>
<evidence type="ECO:0000256" key="2">
    <source>
        <dbReference type="ARBA" id="ARBA00001958"/>
    </source>
</evidence>
<comment type="function">
    <text evidence="16">Catalyzes the phosphorylation of pantothenate (Pan), the first step in CoA biosynthesis.</text>
</comment>
<evidence type="ECO:0000256" key="11">
    <source>
        <dbReference type="ARBA" id="ARBA00022840"/>
    </source>
</evidence>
<name>A0A923EBJ8_CLOTT</name>
<evidence type="ECO:0000256" key="1">
    <source>
        <dbReference type="ARBA" id="ARBA00001206"/>
    </source>
</evidence>
<feature type="active site" description="Proton acceptor" evidence="16">
    <location>
        <position position="109"/>
    </location>
</feature>
<dbReference type="PANTHER" id="PTHR34265:SF1">
    <property type="entry name" value="TYPE III PANTOTHENATE KINASE"/>
    <property type="match status" value="1"/>
</dbReference>
<proteinExistence type="inferred from homology"/>
<keyword evidence="11 16" id="KW-0067">ATP-binding</keyword>